<sequence>MKKLLIAFLPTIISKVLQARKAKQAGRAGQAARPPRNRF</sequence>
<evidence type="ECO:0000313" key="1">
    <source>
        <dbReference type="EMBL" id="MDR7162638.1"/>
    </source>
</evidence>
<dbReference type="EMBL" id="JAVDWN010000001">
    <property type="protein sequence ID" value="MDR7162638.1"/>
    <property type="molecule type" value="Genomic_DNA"/>
</dbReference>
<evidence type="ECO:0000313" key="2">
    <source>
        <dbReference type="Proteomes" id="UP001262032"/>
    </source>
</evidence>
<proteinExistence type="predicted"/>
<dbReference type="AlphaFoldDB" id="A0AAW8N981"/>
<protein>
    <submittedName>
        <fullName evidence="1">Uncharacterized protein</fullName>
    </submittedName>
</protein>
<gene>
    <name evidence="1" type="ORF">J2X12_000639</name>
</gene>
<reference evidence="1" key="1">
    <citation type="submission" date="2023-07" db="EMBL/GenBank/DDBJ databases">
        <title>Sorghum-associated microbial communities from plants grown in Nebraska, USA.</title>
        <authorList>
            <person name="Schachtman D."/>
        </authorList>
    </citation>
    <scope>NUCLEOTIDE SEQUENCE</scope>
    <source>
        <strain evidence="1">BE261</strain>
    </source>
</reference>
<comment type="caution">
    <text evidence="1">The sequence shown here is derived from an EMBL/GenBank/DDBJ whole genome shotgun (WGS) entry which is preliminary data.</text>
</comment>
<organism evidence="1 2">
    <name type="scientific">Pseudarthrobacter oxydans</name>
    <name type="common">Arthrobacter oxydans</name>
    <dbReference type="NCBI Taxonomy" id="1671"/>
    <lineage>
        <taxon>Bacteria</taxon>
        <taxon>Bacillati</taxon>
        <taxon>Actinomycetota</taxon>
        <taxon>Actinomycetes</taxon>
        <taxon>Micrococcales</taxon>
        <taxon>Micrococcaceae</taxon>
        <taxon>Pseudarthrobacter</taxon>
    </lineage>
</organism>
<name>A0AAW8N981_PSEOX</name>
<dbReference type="Proteomes" id="UP001262032">
    <property type="component" value="Unassembled WGS sequence"/>
</dbReference>
<accession>A0AAW8N981</accession>